<evidence type="ECO:0000256" key="2">
    <source>
        <dbReference type="ARBA" id="ARBA00022803"/>
    </source>
</evidence>
<feature type="transmembrane region" description="Helical" evidence="3">
    <location>
        <begin position="151"/>
        <end position="170"/>
    </location>
</feature>
<feature type="transmembrane region" description="Helical" evidence="3">
    <location>
        <begin position="283"/>
        <end position="301"/>
    </location>
</feature>
<dbReference type="Gene3D" id="1.25.40.10">
    <property type="entry name" value="Tetratricopeptide repeat domain"/>
    <property type="match status" value="1"/>
</dbReference>
<feature type="transmembrane region" description="Helical" evidence="3">
    <location>
        <begin position="398"/>
        <end position="415"/>
    </location>
</feature>
<evidence type="ECO:0000256" key="1">
    <source>
        <dbReference type="ARBA" id="ARBA00022737"/>
    </source>
</evidence>
<proteinExistence type="predicted"/>
<dbReference type="InterPro" id="IPR011990">
    <property type="entry name" value="TPR-like_helical_dom_sf"/>
</dbReference>
<dbReference type="InterPro" id="IPR052346">
    <property type="entry name" value="O-mannosyl-transferase_TMTC"/>
</dbReference>
<dbReference type="PANTHER" id="PTHR44227:SF3">
    <property type="entry name" value="PROTEIN O-MANNOSYL-TRANSFERASE TMTC4"/>
    <property type="match status" value="1"/>
</dbReference>
<dbReference type="SUPFAM" id="SSF48452">
    <property type="entry name" value="TPR-like"/>
    <property type="match status" value="1"/>
</dbReference>
<evidence type="ECO:0000313" key="5">
    <source>
        <dbReference type="Proteomes" id="UP000294862"/>
    </source>
</evidence>
<feature type="transmembrane region" description="Helical" evidence="3">
    <location>
        <begin position="369"/>
        <end position="386"/>
    </location>
</feature>
<sequence length="615" mass="68183">MPRIFRIPRRDALVSLAAAVLAIAVYWPVRRAGFAWDDFKFLLESGWMTDRSQWPALLAHGFPEWAGYYRPLGVALYIVETNLSQFLPGPMHLLSLGIHVANIILVGALARILLRQCSAHPAYAPLETTGWPLLAMLVYAVHPALVEPVVWISAQYDMLTTGFTLLGLLVNLRARHAATRAVGVALCFLLAAASKEAALSFPFLLVVFDWFRTRAMPDGAPGLPASWVLRTVARRQWPVYATTLAAGIVYLGLRAWGLGFLVNPATKATWAFWPQLQETCYTYLAYWKLIAWPMNGLAPMYDVDAAPFAGVSMRLIAVDAAAVALALLGLWQWWRRTSIGALVAGVSAALLPVLHLVPQQFAGSLYHCRYAMTAIAVACALLPLLLHDGRVRERSRRLVRSLALVACIWLAFALANTRACIPLWSDDVKLWQWALFENPGSAKAQESLLGAYIRTNDYGRAKELADLMMRGEARASFGSMLNIAALRIALRDVDGASLALAEAKKDMNPSQIRYSYLRSYMLLSGQLGELKDDLGEAEEAYRAAIAFEPQLPEGYMRLALLALRRGDHADARRLYDQALQRYEPAERARIRQQFDAAFTGSDARRADESLADPAR</sequence>
<organism evidence="4 5">
    <name type="scientific">Dokdonella fugitiva</name>
    <dbReference type="NCBI Taxonomy" id="328517"/>
    <lineage>
        <taxon>Bacteria</taxon>
        <taxon>Pseudomonadati</taxon>
        <taxon>Pseudomonadota</taxon>
        <taxon>Gammaproteobacteria</taxon>
        <taxon>Lysobacterales</taxon>
        <taxon>Rhodanobacteraceae</taxon>
        <taxon>Dokdonella</taxon>
    </lineage>
</organism>
<feature type="transmembrane region" description="Helical" evidence="3">
    <location>
        <begin position="126"/>
        <end position="145"/>
    </location>
</feature>
<keyword evidence="3" id="KW-0812">Transmembrane</keyword>
<feature type="transmembrane region" description="Helical" evidence="3">
    <location>
        <begin position="338"/>
        <end position="357"/>
    </location>
</feature>
<feature type="transmembrane region" description="Helical" evidence="3">
    <location>
        <begin position="93"/>
        <end position="114"/>
    </location>
</feature>
<keyword evidence="5" id="KW-1185">Reference proteome</keyword>
<protein>
    <submittedName>
        <fullName evidence="4">Uncharacterized protein</fullName>
    </submittedName>
</protein>
<gene>
    <name evidence="4" type="ORF">EV148_10138</name>
</gene>
<feature type="transmembrane region" description="Helical" evidence="3">
    <location>
        <begin position="12"/>
        <end position="29"/>
    </location>
</feature>
<dbReference type="AlphaFoldDB" id="A0A4R2IDE9"/>
<dbReference type="OrthoDB" id="5932158at2"/>
<evidence type="ECO:0000313" key="4">
    <source>
        <dbReference type="EMBL" id="TCO42633.1"/>
    </source>
</evidence>
<dbReference type="RefSeq" id="WP_131991679.1">
    <property type="nucleotide sequence ID" value="NZ_SLWQ01000001.1"/>
</dbReference>
<feature type="transmembrane region" description="Helical" evidence="3">
    <location>
        <begin position="237"/>
        <end position="262"/>
    </location>
</feature>
<keyword evidence="3" id="KW-1133">Transmembrane helix</keyword>
<comment type="caution">
    <text evidence="4">The sequence shown here is derived from an EMBL/GenBank/DDBJ whole genome shotgun (WGS) entry which is preliminary data.</text>
</comment>
<dbReference type="EMBL" id="SLWQ01000001">
    <property type="protein sequence ID" value="TCO42633.1"/>
    <property type="molecule type" value="Genomic_DNA"/>
</dbReference>
<evidence type="ECO:0000256" key="3">
    <source>
        <dbReference type="SAM" id="Phobius"/>
    </source>
</evidence>
<dbReference type="Proteomes" id="UP000294862">
    <property type="component" value="Unassembled WGS sequence"/>
</dbReference>
<keyword evidence="2" id="KW-0802">TPR repeat</keyword>
<keyword evidence="1" id="KW-0677">Repeat</keyword>
<keyword evidence="3" id="KW-0472">Membrane</keyword>
<reference evidence="4 5" key="1">
    <citation type="journal article" date="2015" name="Stand. Genomic Sci.">
        <title>Genomic Encyclopedia of Bacterial and Archaeal Type Strains, Phase III: the genomes of soil and plant-associated and newly described type strains.</title>
        <authorList>
            <person name="Whitman W.B."/>
            <person name="Woyke T."/>
            <person name="Klenk H.P."/>
            <person name="Zhou Y."/>
            <person name="Lilburn T.G."/>
            <person name="Beck B.J."/>
            <person name="De Vos P."/>
            <person name="Vandamme P."/>
            <person name="Eisen J.A."/>
            <person name="Garrity G."/>
            <person name="Hugenholtz P."/>
            <person name="Kyrpides N.C."/>
        </authorList>
    </citation>
    <scope>NUCLEOTIDE SEQUENCE [LARGE SCALE GENOMIC DNA]</scope>
    <source>
        <strain evidence="4 5">A3</strain>
    </source>
</reference>
<name>A0A4R2IDE9_9GAMM</name>
<accession>A0A4R2IDE9</accession>
<feature type="transmembrane region" description="Helical" evidence="3">
    <location>
        <begin position="182"/>
        <end position="208"/>
    </location>
</feature>
<feature type="transmembrane region" description="Helical" evidence="3">
    <location>
        <begin position="313"/>
        <end position="331"/>
    </location>
</feature>
<dbReference type="PANTHER" id="PTHR44227">
    <property type="match status" value="1"/>
</dbReference>